<reference evidence="2" key="1">
    <citation type="submission" date="2020-08" db="EMBL/GenBank/DDBJ databases">
        <title>Multicomponent nature underlies the extraordinary mechanical properties of spider dragline silk.</title>
        <authorList>
            <person name="Kono N."/>
            <person name="Nakamura H."/>
            <person name="Mori M."/>
            <person name="Yoshida Y."/>
            <person name="Ohtoshi R."/>
            <person name="Malay A.D."/>
            <person name="Moran D.A.P."/>
            <person name="Tomita M."/>
            <person name="Numata K."/>
            <person name="Arakawa K."/>
        </authorList>
    </citation>
    <scope>NUCLEOTIDE SEQUENCE</scope>
</reference>
<protein>
    <submittedName>
        <fullName evidence="2">Uncharacterized protein</fullName>
    </submittedName>
</protein>
<proteinExistence type="predicted"/>
<evidence type="ECO:0000313" key="2">
    <source>
        <dbReference type="EMBL" id="GFY60984.1"/>
    </source>
</evidence>
<comment type="caution">
    <text evidence="2">The sequence shown here is derived from an EMBL/GenBank/DDBJ whole genome shotgun (WGS) entry which is preliminary data.</text>
</comment>
<dbReference type="Proteomes" id="UP000886998">
    <property type="component" value="Unassembled WGS sequence"/>
</dbReference>
<accession>A0A8X6XWP1</accession>
<name>A0A8X6XWP1_9ARAC</name>
<dbReference type="AlphaFoldDB" id="A0A8X6XWP1"/>
<sequence length="85" mass="9280">MCSHNCLDNFLGKKAVGRLAAGQSEAEFPSYWTLPLANQSEQTSSVAQEIQTPEPSSVPAIQTRTGQTSSVTSDLRFELHQNIRS</sequence>
<gene>
    <name evidence="2" type="ORF">TNIN_413341</name>
</gene>
<evidence type="ECO:0000313" key="3">
    <source>
        <dbReference type="Proteomes" id="UP000886998"/>
    </source>
</evidence>
<dbReference type="EMBL" id="BMAV01013359">
    <property type="protein sequence ID" value="GFY60984.1"/>
    <property type="molecule type" value="Genomic_DNA"/>
</dbReference>
<organism evidence="2 3">
    <name type="scientific">Trichonephila inaurata madagascariensis</name>
    <dbReference type="NCBI Taxonomy" id="2747483"/>
    <lineage>
        <taxon>Eukaryota</taxon>
        <taxon>Metazoa</taxon>
        <taxon>Ecdysozoa</taxon>
        <taxon>Arthropoda</taxon>
        <taxon>Chelicerata</taxon>
        <taxon>Arachnida</taxon>
        <taxon>Araneae</taxon>
        <taxon>Araneomorphae</taxon>
        <taxon>Entelegynae</taxon>
        <taxon>Araneoidea</taxon>
        <taxon>Nephilidae</taxon>
        <taxon>Trichonephila</taxon>
        <taxon>Trichonephila inaurata</taxon>
    </lineage>
</organism>
<feature type="region of interest" description="Disordered" evidence="1">
    <location>
        <begin position="43"/>
        <end position="72"/>
    </location>
</feature>
<keyword evidence="3" id="KW-1185">Reference proteome</keyword>
<evidence type="ECO:0000256" key="1">
    <source>
        <dbReference type="SAM" id="MobiDB-lite"/>
    </source>
</evidence>